<feature type="binding site" evidence="6">
    <location>
        <position position="285"/>
    </location>
    <ligand>
        <name>a divalent metal cation</name>
        <dbReference type="ChEBI" id="CHEBI:60240"/>
        <label>2</label>
        <note>catalytic</note>
    </ligand>
</feature>
<feature type="domain" description="Peptidase M24" evidence="9">
    <location>
        <begin position="96"/>
        <end position="323"/>
    </location>
</feature>
<keyword evidence="2 6" id="KW-0031">Aminopeptidase</keyword>
<evidence type="ECO:0000259" key="9">
    <source>
        <dbReference type="Pfam" id="PF00557"/>
    </source>
</evidence>
<organism evidence="10 11">
    <name type="scientific">Archangium gephyra</name>
    <dbReference type="NCBI Taxonomy" id="48"/>
    <lineage>
        <taxon>Bacteria</taxon>
        <taxon>Pseudomonadati</taxon>
        <taxon>Myxococcota</taxon>
        <taxon>Myxococcia</taxon>
        <taxon>Myxococcales</taxon>
        <taxon>Cystobacterineae</taxon>
        <taxon>Archangiaceae</taxon>
        <taxon>Archangium</taxon>
    </lineage>
</organism>
<reference evidence="10 11" key="1">
    <citation type="submission" date="2017-08" db="EMBL/GenBank/DDBJ databases">
        <title>Infants hospitalized years apart are colonized by the same room-sourced microbial strains.</title>
        <authorList>
            <person name="Brooks B."/>
            <person name="Olm M.R."/>
            <person name="Firek B.A."/>
            <person name="Baker R."/>
            <person name="Thomas B.C."/>
            <person name="Morowitz M.J."/>
            <person name="Banfield J.F."/>
        </authorList>
    </citation>
    <scope>NUCLEOTIDE SEQUENCE [LARGE SCALE GENOMIC DNA]</scope>
    <source>
        <strain evidence="10">S2_003_000_R2_14</strain>
    </source>
</reference>
<dbReference type="GO" id="GO:0046872">
    <property type="term" value="F:metal ion binding"/>
    <property type="evidence" value="ECO:0007669"/>
    <property type="project" value="UniProtKB-UniRule"/>
</dbReference>
<sequence>MATQTPPTQRPPIKLPKTNDACWCGSGKKYKKCHAEADADYAKLERKRLELNKVQQGKISPRRPVPDSIPKPDYWQTGSPSRGSGRNVRTDEELVRMRRACREAARILRMAGELVKPGLKTDDIDAFVHEACIKAGGYPSPLNYRGFPKSVCTSVNEVICHGIPDDRAMVDGDIVNIDVTIFLDGMHGDTNATFFVGNVDEDSRQLVKATHECMMKGIEAVKIGRPIYDIGRSIEQHAEKYGYGVVRAYCGHGIGETFHTSLQIPHYFDARSNTKMEKGMTFTIEPMIAMGSHEEVTWDDEWTAVTRDLKRAAQFEHTILVTEDGAEILTKE</sequence>
<dbReference type="Proteomes" id="UP000249061">
    <property type="component" value="Unassembled WGS sequence"/>
</dbReference>
<evidence type="ECO:0000256" key="3">
    <source>
        <dbReference type="ARBA" id="ARBA00022670"/>
    </source>
</evidence>
<dbReference type="SUPFAM" id="SSF103642">
    <property type="entry name" value="Sec-C motif"/>
    <property type="match status" value="1"/>
</dbReference>
<comment type="catalytic activity">
    <reaction evidence="6 7">
        <text>Release of N-terminal amino acids, preferentially methionine, from peptides and arylamides.</text>
        <dbReference type="EC" id="3.4.11.18"/>
    </reaction>
</comment>
<dbReference type="HAMAP" id="MF_01974">
    <property type="entry name" value="MetAP_1"/>
    <property type="match status" value="1"/>
</dbReference>
<gene>
    <name evidence="6 10" type="primary">map</name>
    <name evidence="10" type="ORF">DI536_17625</name>
</gene>
<evidence type="ECO:0000256" key="1">
    <source>
        <dbReference type="ARBA" id="ARBA00002521"/>
    </source>
</evidence>
<feature type="binding site" evidence="6">
    <location>
        <position position="259"/>
    </location>
    <ligand>
        <name>substrate</name>
    </ligand>
</feature>
<evidence type="ECO:0000256" key="6">
    <source>
        <dbReference type="HAMAP-Rule" id="MF_01974"/>
    </source>
</evidence>
<dbReference type="AlphaFoldDB" id="A0A2W5TE81"/>
<keyword evidence="4 6" id="KW-0479">Metal-binding</keyword>
<feature type="region of interest" description="Disordered" evidence="8">
    <location>
        <begin position="52"/>
        <end position="90"/>
    </location>
</feature>
<dbReference type="InterPro" id="IPR000994">
    <property type="entry name" value="Pept_M24"/>
</dbReference>
<proteinExistence type="inferred from homology"/>
<dbReference type="InterPro" id="IPR036005">
    <property type="entry name" value="Creatinase/aminopeptidase-like"/>
</dbReference>
<dbReference type="EC" id="3.4.11.18" evidence="6 7"/>
<feature type="binding site" evidence="6">
    <location>
        <position position="178"/>
    </location>
    <ligand>
        <name>a divalent metal cation</name>
        <dbReference type="ChEBI" id="CHEBI:60240"/>
        <label>1</label>
    </ligand>
</feature>
<dbReference type="CDD" id="cd01086">
    <property type="entry name" value="MetAP1"/>
    <property type="match status" value="1"/>
</dbReference>
<evidence type="ECO:0000256" key="2">
    <source>
        <dbReference type="ARBA" id="ARBA00022438"/>
    </source>
</evidence>
<dbReference type="PANTHER" id="PTHR43330:SF8">
    <property type="entry name" value="METHIONINE AMINOPEPTIDASE 1D, MITOCHONDRIAL"/>
    <property type="match status" value="1"/>
</dbReference>
<feature type="binding site" evidence="6">
    <location>
        <position position="161"/>
    </location>
    <ligand>
        <name>substrate</name>
    </ligand>
</feature>
<comment type="function">
    <text evidence="1 6">Removes the N-terminal methionine from nascent proteins. The N-terminal methionine is often cleaved when the second residue in the primary sequence is small and uncharged (Met-Ala-, Cys, Gly, Pro, Ser, Thr, or Val). Requires deformylation of the N(alpha)-formylated initiator methionine before it can be hydrolyzed.</text>
</comment>
<dbReference type="NCBIfam" id="TIGR00500">
    <property type="entry name" value="met_pdase_I"/>
    <property type="match status" value="1"/>
</dbReference>
<comment type="similarity">
    <text evidence="6">Belongs to the peptidase M24A family. Methionine aminopeptidase type 1 subfamily.</text>
</comment>
<evidence type="ECO:0000313" key="11">
    <source>
        <dbReference type="Proteomes" id="UP000249061"/>
    </source>
</evidence>
<dbReference type="GO" id="GO:0004239">
    <property type="term" value="F:initiator methionyl aminopeptidase activity"/>
    <property type="evidence" value="ECO:0007669"/>
    <property type="project" value="UniProtKB-UniRule"/>
</dbReference>
<feature type="binding site" evidence="6">
    <location>
        <position position="252"/>
    </location>
    <ligand>
        <name>a divalent metal cation</name>
        <dbReference type="ChEBI" id="CHEBI:60240"/>
        <label>2</label>
        <note>catalytic</note>
    </ligand>
</feature>
<feature type="binding site" evidence="6">
    <location>
        <position position="189"/>
    </location>
    <ligand>
        <name>a divalent metal cation</name>
        <dbReference type="ChEBI" id="CHEBI:60240"/>
        <label>2</label>
        <note>catalytic</note>
    </ligand>
</feature>
<evidence type="ECO:0000313" key="10">
    <source>
        <dbReference type="EMBL" id="PZR11513.1"/>
    </source>
</evidence>
<evidence type="ECO:0000256" key="5">
    <source>
        <dbReference type="ARBA" id="ARBA00022801"/>
    </source>
</evidence>
<dbReference type="InterPro" id="IPR004027">
    <property type="entry name" value="SEC_C_motif"/>
</dbReference>
<comment type="caution">
    <text evidence="10">The sequence shown here is derived from an EMBL/GenBank/DDBJ whole genome shotgun (WGS) entry which is preliminary data.</text>
</comment>
<name>A0A2W5TE81_9BACT</name>
<dbReference type="Gene3D" id="3.90.230.10">
    <property type="entry name" value="Creatinase/methionine aminopeptidase superfamily"/>
    <property type="match status" value="1"/>
</dbReference>
<dbReference type="SUPFAM" id="SSF55920">
    <property type="entry name" value="Creatinase/aminopeptidase"/>
    <property type="match status" value="1"/>
</dbReference>
<dbReference type="Gene3D" id="3.10.450.50">
    <property type="match status" value="1"/>
</dbReference>
<evidence type="ECO:0000256" key="8">
    <source>
        <dbReference type="SAM" id="MobiDB-lite"/>
    </source>
</evidence>
<dbReference type="EMBL" id="QFQP01000014">
    <property type="protein sequence ID" value="PZR11513.1"/>
    <property type="molecule type" value="Genomic_DNA"/>
</dbReference>
<keyword evidence="5 6" id="KW-0378">Hydrolase</keyword>
<feature type="binding site" evidence="6">
    <location>
        <position position="189"/>
    </location>
    <ligand>
        <name>a divalent metal cation</name>
        <dbReference type="ChEBI" id="CHEBI:60240"/>
        <label>1</label>
    </ligand>
</feature>
<keyword evidence="3 6" id="KW-0645">Protease</keyword>
<evidence type="ECO:0000256" key="4">
    <source>
        <dbReference type="ARBA" id="ARBA00022723"/>
    </source>
</evidence>
<dbReference type="PRINTS" id="PR00599">
    <property type="entry name" value="MAPEPTIDASE"/>
</dbReference>
<feature type="binding site" evidence="6">
    <location>
        <position position="316"/>
    </location>
    <ligand>
        <name>a divalent metal cation</name>
        <dbReference type="ChEBI" id="CHEBI:60240"/>
        <label>2</label>
        <note>catalytic</note>
    </ligand>
</feature>
<dbReference type="Pfam" id="PF00557">
    <property type="entry name" value="Peptidase_M24"/>
    <property type="match status" value="1"/>
</dbReference>
<dbReference type="PANTHER" id="PTHR43330">
    <property type="entry name" value="METHIONINE AMINOPEPTIDASE"/>
    <property type="match status" value="1"/>
</dbReference>
<dbReference type="InterPro" id="IPR002467">
    <property type="entry name" value="Pept_M24A_MAP1"/>
</dbReference>
<dbReference type="Pfam" id="PF02810">
    <property type="entry name" value="SEC-C"/>
    <property type="match status" value="1"/>
</dbReference>
<comment type="subunit">
    <text evidence="6">Monomer.</text>
</comment>
<dbReference type="InterPro" id="IPR001714">
    <property type="entry name" value="Pept_M24_MAP"/>
</dbReference>
<evidence type="ECO:0000256" key="7">
    <source>
        <dbReference type="RuleBase" id="RU003653"/>
    </source>
</evidence>
<feature type="binding site" evidence="6">
    <location>
        <position position="316"/>
    </location>
    <ligand>
        <name>a divalent metal cation</name>
        <dbReference type="ChEBI" id="CHEBI:60240"/>
        <label>1</label>
    </ligand>
</feature>
<comment type="cofactor">
    <cofactor evidence="6">
        <name>Co(2+)</name>
        <dbReference type="ChEBI" id="CHEBI:48828"/>
    </cofactor>
    <cofactor evidence="6">
        <name>Zn(2+)</name>
        <dbReference type="ChEBI" id="CHEBI:29105"/>
    </cofactor>
    <cofactor evidence="6">
        <name>Mn(2+)</name>
        <dbReference type="ChEBI" id="CHEBI:29035"/>
    </cofactor>
    <cofactor evidence="6">
        <name>Fe(2+)</name>
        <dbReference type="ChEBI" id="CHEBI:29033"/>
    </cofactor>
    <text evidence="6">Binds 2 divalent metal cations per subunit. Has a high-affinity and a low affinity metal-binding site. The true nature of the physiological cofactor is under debate. The enzyme is active with cobalt, zinc, manganese or divalent iron ions. Most likely, methionine aminopeptidases function as mononuclear Fe(2+)-metalloproteases under physiological conditions, and the catalytically relevant metal-binding site has been assigned to the histidine-containing high-affinity site.</text>
</comment>
<accession>A0A2W5TE81</accession>
<dbReference type="GO" id="GO:0070006">
    <property type="term" value="F:metalloaminopeptidase activity"/>
    <property type="evidence" value="ECO:0007669"/>
    <property type="project" value="UniProtKB-UniRule"/>
</dbReference>
<protein>
    <recommendedName>
        <fullName evidence="6 7">Methionine aminopeptidase</fullName>
        <shortName evidence="6">MAP</shortName>
        <shortName evidence="6">MetAP</shortName>
        <ecNumber evidence="6 7">3.4.11.18</ecNumber>
    </recommendedName>
    <alternativeName>
        <fullName evidence="6">Peptidase M</fullName>
    </alternativeName>
</protein>
<dbReference type="PROSITE" id="PS00680">
    <property type="entry name" value="MAP_1"/>
    <property type="match status" value="1"/>
</dbReference>
<dbReference type="GO" id="GO:0006508">
    <property type="term" value="P:proteolysis"/>
    <property type="evidence" value="ECO:0007669"/>
    <property type="project" value="UniProtKB-KW"/>
</dbReference>